<gene>
    <name evidence="1" type="ORF">F2P81_017485</name>
</gene>
<name>A0A6A4SIF6_SCOMX</name>
<evidence type="ECO:0000313" key="2">
    <source>
        <dbReference type="Proteomes" id="UP000438429"/>
    </source>
</evidence>
<reference evidence="1 2" key="1">
    <citation type="submission" date="2019-06" db="EMBL/GenBank/DDBJ databases">
        <title>Draft genomes of female and male turbot (Scophthalmus maximus).</title>
        <authorList>
            <person name="Xu H."/>
            <person name="Xu X.-W."/>
            <person name="Shao C."/>
            <person name="Chen S."/>
        </authorList>
    </citation>
    <scope>NUCLEOTIDE SEQUENCE [LARGE SCALE GENOMIC DNA]</scope>
    <source>
        <strain evidence="1">Ysfricsl-2016a</strain>
        <tissue evidence="1">Blood</tissue>
    </source>
</reference>
<dbReference type="AlphaFoldDB" id="A0A6A4SIF6"/>
<comment type="caution">
    <text evidence="1">The sequence shown here is derived from an EMBL/GenBank/DDBJ whole genome shotgun (WGS) entry which is preliminary data.</text>
</comment>
<proteinExistence type="predicted"/>
<dbReference type="Proteomes" id="UP000438429">
    <property type="component" value="Unassembled WGS sequence"/>
</dbReference>
<protein>
    <submittedName>
        <fullName evidence="1">Uncharacterized protein</fullName>
    </submittedName>
</protein>
<evidence type="ECO:0000313" key="1">
    <source>
        <dbReference type="EMBL" id="KAF0030754.1"/>
    </source>
</evidence>
<accession>A0A6A4SIF6</accession>
<organism evidence="1 2">
    <name type="scientific">Scophthalmus maximus</name>
    <name type="common">Turbot</name>
    <name type="synonym">Psetta maxima</name>
    <dbReference type="NCBI Taxonomy" id="52904"/>
    <lineage>
        <taxon>Eukaryota</taxon>
        <taxon>Metazoa</taxon>
        <taxon>Chordata</taxon>
        <taxon>Craniata</taxon>
        <taxon>Vertebrata</taxon>
        <taxon>Euteleostomi</taxon>
        <taxon>Actinopterygii</taxon>
        <taxon>Neopterygii</taxon>
        <taxon>Teleostei</taxon>
        <taxon>Neoteleostei</taxon>
        <taxon>Acanthomorphata</taxon>
        <taxon>Carangaria</taxon>
        <taxon>Pleuronectiformes</taxon>
        <taxon>Pleuronectoidei</taxon>
        <taxon>Scophthalmidae</taxon>
        <taxon>Scophthalmus</taxon>
    </lineage>
</organism>
<dbReference type="EMBL" id="VEVO01000015">
    <property type="protein sequence ID" value="KAF0030754.1"/>
    <property type="molecule type" value="Genomic_DNA"/>
</dbReference>
<sequence>MSPRLKARWVSGADEELVRRSARQEPRVRRNAMRLKCRERECFSRGRREERRERGQKSDHVTVTGIVIMDAWVVGETEGKYLCV</sequence>